<comment type="caution">
    <text evidence="2">The sequence shown here is derived from an EMBL/GenBank/DDBJ whole genome shotgun (WGS) entry which is preliminary data.</text>
</comment>
<reference evidence="2 3" key="1">
    <citation type="submission" date="2022-06" db="EMBL/GenBank/DDBJ databases">
        <title>Runella sp. S5 genome sequencing.</title>
        <authorList>
            <person name="Park S."/>
        </authorList>
    </citation>
    <scope>NUCLEOTIDE SEQUENCE [LARGE SCALE GENOMIC DNA]</scope>
    <source>
        <strain evidence="2 3">S5</strain>
    </source>
</reference>
<dbReference type="RefSeq" id="WP_253530265.1">
    <property type="nucleotide sequence ID" value="NZ_JAMZEL010000008.1"/>
</dbReference>
<dbReference type="InterPro" id="IPR032557">
    <property type="entry name" value="DUF4935"/>
</dbReference>
<dbReference type="EMBL" id="JAMZEL010000008">
    <property type="protein sequence ID" value="MCP1384592.1"/>
    <property type="molecule type" value="Genomic_DNA"/>
</dbReference>
<proteinExistence type="predicted"/>
<gene>
    <name evidence="2" type="ORF">NCI00_19295</name>
</gene>
<keyword evidence="3" id="KW-1185">Reference proteome</keyword>
<evidence type="ECO:0000259" key="1">
    <source>
        <dbReference type="Pfam" id="PF16289"/>
    </source>
</evidence>
<dbReference type="Pfam" id="PF16289">
    <property type="entry name" value="PIN_12"/>
    <property type="match status" value="1"/>
</dbReference>
<sequence length="340" mass="40184">MSYKIKSLIIFDTNSLRKVRVNSKEREIIDYSNFNFGSPFQKIKTYLIEKKIDNVIALGIPDMVLLELQNQCEKQYHKEYTVIQEAINRIAELPAKNGIALVDPDNEFIYKNYINEKIESVIDEHKVIKIPFDETKTVSIFKNMLDKVLDIEDVKSPFRPKDAGFKDNVIWESLIRYDGINKYDKIFFLTKDGDYKDNCYEEFKKLWPEQEIFIRKEPAQVIIDIERIYQEYLAEKEIFDFTESEIFKETLERDLSSKQKIDIDGNEYQISSFTINNYAVKIEKQLPGEDEVENITVTSDITIEYLFEEERKKIKIIGTTLLYDEPSKEILETTFEPELI</sequence>
<name>A0ABT1FSA3_9BACT</name>
<dbReference type="Proteomes" id="UP001204772">
    <property type="component" value="Unassembled WGS sequence"/>
</dbReference>
<accession>A0ABT1FSA3</accession>
<evidence type="ECO:0000313" key="3">
    <source>
        <dbReference type="Proteomes" id="UP001204772"/>
    </source>
</evidence>
<feature type="domain" description="DUF4935" evidence="1">
    <location>
        <begin position="9"/>
        <end position="195"/>
    </location>
</feature>
<evidence type="ECO:0000313" key="2">
    <source>
        <dbReference type="EMBL" id="MCP1384592.1"/>
    </source>
</evidence>
<organism evidence="2 3">
    <name type="scientific">Runella salmonicolor</name>
    <dbReference type="NCBI Taxonomy" id="2950278"/>
    <lineage>
        <taxon>Bacteria</taxon>
        <taxon>Pseudomonadati</taxon>
        <taxon>Bacteroidota</taxon>
        <taxon>Cytophagia</taxon>
        <taxon>Cytophagales</taxon>
        <taxon>Spirosomataceae</taxon>
        <taxon>Runella</taxon>
    </lineage>
</organism>
<protein>
    <submittedName>
        <fullName evidence="2">PIN domain-containing protein</fullName>
    </submittedName>
</protein>